<dbReference type="InterPro" id="IPR012334">
    <property type="entry name" value="Pectin_lyas_fold"/>
</dbReference>
<sequence length="380" mass="40261">MADARAALLCLTVLAAATVPASTAYAGDGPRTWRVGPGRELAVPSQAAAVARDGDTVLIDPGTYSGDAATWTQDDLTLRGDGGRAHLRADGRDAQGKAIWVIAGDRVTVDRVELSGAAVPDRNGAGIRHEGTDLTVTRSWFHDNQMGILTGADPESDVVVTRSRFFRNGAGDGLSHSLYVGAVRSLSVSGSWFSDVDRGHHVKSRAARTTVVANRISDGDSTASYSIDLPDGGRSLVAGNVVVQGPRSENSALVSYGAEGLTQPSQRLWVVNNTFVNRRSTGTFVAVAGGSVVRLRNNLLVGPGDLASGRARARANLRVGLGSFVAPGREDFRLRASARAVDRGRTVPRRWRARWEHVAPTGLVRRPTVGPTDLGAFERR</sequence>
<dbReference type="OrthoDB" id="8878147at2"/>
<dbReference type="Gene3D" id="2.160.20.10">
    <property type="entry name" value="Single-stranded right-handed beta-helix, Pectin lyase-like"/>
    <property type="match status" value="1"/>
</dbReference>
<evidence type="ECO:0000313" key="3">
    <source>
        <dbReference type="Proteomes" id="UP000297496"/>
    </source>
</evidence>
<protein>
    <submittedName>
        <fullName evidence="2">Right-handed parallel beta-helix repeat-containing protein</fullName>
    </submittedName>
</protein>
<name>A0A4Z1BTA2_9ACTN</name>
<gene>
    <name evidence="2" type="ORF">EXE59_11580</name>
</gene>
<dbReference type="InterPro" id="IPR011050">
    <property type="entry name" value="Pectin_lyase_fold/virulence"/>
</dbReference>
<reference evidence="2 3" key="1">
    <citation type="submission" date="2019-04" db="EMBL/GenBank/DDBJ databases">
        <title>Three New Species of Nocardioides, Nocardioides euryhalodurans sp. nov., Nocardioides seonyuensis sp. nov. and Nocardioides eburneoflavus sp. nov. Isolated from Soil.</title>
        <authorList>
            <person name="Roh S.G."/>
            <person name="Lee C."/>
            <person name="Kim M.-K."/>
            <person name="Kim S.B."/>
        </authorList>
    </citation>
    <scope>NUCLEOTIDE SEQUENCE [LARGE SCALE GENOMIC DNA]</scope>
    <source>
        <strain evidence="2 3">MMS17-SY213</strain>
    </source>
</reference>
<dbReference type="SUPFAM" id="SSF51126">
    <property type="entry name" value="Pectin lyase-like"/>
    <property type="match status" value="1"/>
</dbReference>
<feature type="chain" id="PRO_5021278708" evidence="1">
    <location>
        <begin position="27"/>
        <end position="380"/>
    </location>
</feature>
<organism evidence="2 3">
    <name type="scientific">Nocardioides eburneiflavus</name>
    <dbReference type="NCBI Taxonomy" id="2518372"/>
    <lineage>
        <taxon>Bacteria</taxon>
        <taxon>Bacillati</taxon>
        <taxon>Actinomycetota</taxon>
        <taxon>Actinomycetes</taxon>
        <taxon>Propionibacteriales</taxon>
        <taxon>Nocardioidaceae</taxon>
        <taxon>Nocardioides</taxon>
    </lineage>
</organism>
<proteinExistence type="predicted"/>
<keyword evidence="3" id="KW-1185">Reference proteome</keyword>
<evidence type="ECO:0000313" key="2">
    <source>
        <dbReference type="EMBL" id="TGN64531.1"/>
    </source>
</evidence>
<dbReference type="Proteomes" id="UP000297496">
    <property type="component" value="Unassembled WGS sequence"/>
</dbReference>
<keyword evidence="1" id="KW-0732">Signal</keyword>
<comment type="caution">
    <text evidence="2">The sequence shown here is derived from an EMBL/GenBank/DDBJ whole genome shotgun (WGS) entry which is preliminary data.</text>
</comment>
<accession>A0A4Z1BTA2</accession>
<feature type="signal peptide" evidence="1">
    <location>
        <begin position="1"/>
        <end position="26"/>
    </location>
</feature>
<dbReference type="EMBL" id="SRRO01000001">
    <property type="protein sequence ID" value="TGN64531.1"/>
    <property type="molecule type" value="Genomic_DNA"/>
</dbReference>
<dbReference type="AlphaFoldDB" id="A0A4Z1BTA2"/>
<evidence type="ECO:0000256" key="1">
    <source>
        <dbReference type="SAM" id="SignalP"/>
    </source>
</evidence>
<dbReference type="RefSeq" id="WP_135839041.1">
    <property type="nucleotide sequence ID" value="NZ_SRRO01000001.1"/>
</dbReference>